<proteinExistence type="predicted"/>
<dbReference type="Pfam" id="PF04892">
    <property type="entry name" value="VanZ"/>
    <property type="match status" value="1"/>
</dbReference>
<keyword evidence="1" id="KW-1133">Transmembrane helix</keyword>
<dbReference type="EMBL" id="BAAAPZ010000006">
    <property type="protein sequence ID" value="GAA2097123.1"/>
    <property type="molecule type" value="Genomic_DNA"/>
</dbReference>
<dbReference type="Proteomes" id="UP001500984">
    <property type="component" value="Unassembled WGS sequence"/>
</dbReference>
<keyword evidence="1" id="KW-0472">Membrane</keyword>
<feature type="transmembrane region" description="Helical" evidence="1">
    <location>
        <begin position="129"/>
        <end position="146"/>
    </location>
</feature>
<protein>
    <recommendedName>
        <fullName evidence="2">VanZ-like domain-containing protein</fullName>
    </recommendedName>
</protein>
<dbReference type="RefSeq" id="WP_344336910.1">
    <property type="nucleotide sequence ID" value="NZ_BAAAPZ010000006.1"/>
</dbReference>
<accession>A0ABP5IEV7</accession>
<evidence type="ECO:0000313" key="3">
    <source>
        <dbReference type="EMBL" id="GAA2097123.1"/>
    </source>
</evidence>
<keyword evidence="4" id="KW-1185">Reference proteome</keyword>
<keyword evidence="1" id="KW-0812">Transmembrane</keyword>
<evidence type="ECO:0000256" key="1">
    <source>
        <dbReference type="SAM" id="Phobius"/>
    </source>
</evidence>
<feature type="transmembrane region" description="Helical" evidence="1">
    <location>
        <begin position="52"/>
        <end position="70"/>
    </location>
</feature>
<gene>
    <name evidence="3" type="ORF">GCM10009823_17610</name>
</gene>
<feature type="domain" description="VanZ-like" evidence="2">
    <location>
        <begin position="33"/>
        <end position="143"/>
    </location>
</feature>
<reference evidence="4" key="1">
    <citation type="journal article" date="2019" name="Int. J. Syst. Evol. Microbiol.">
        <title>The Global Catalogue of Microorganisms (GCM) 10K type strain sequencing project: providing services to taxonomists for standard genome sequencing and annotation.</title>
        <authorList>
            <consortium name="The Broad Institute Genomics Platform"/>
            <consortium name="The Broad Institute Genome Sequencing Center for Infectious Disease"/>
            <person name="Wu L."/>
            <person name="Ma J."/>
        </authorList>
    </citation>
    <scope>NUCLEOTIDE SEQUENCE [LARGE SCALE GENOMIC DNA]</scope>
    <source>
        <strain evidence="4">JCM 15900</strain>
    </source>
</reference>
<feature type="transmembrane region" description="Helical" evidence="1">
    <location>
        <begin position="77"/>
        <end position="100"/>
    </location>
</feature>
<evidence type="ECO:0000313" key="4">
    <source>
        <dbReference type="Proteomes" id="UP001500984"/>
    </source>
</evidence>
<evidence type="ECO:0000259" key="2">
    <source>
        <dbReference type="Pfam" id="PF04892"/>
    </source>
</evidence>
<name>A0ABP5IEV7_9MICO</name>
<feature type="transmembrane region" description="Helical" evidence="1">
    <location>
        <begin position="21"/>
        <end position="40"/>
    </location>
</feature>
<comment type="caution">
    <text evidence="3">The sequence shown here is derived from an EMBL/GenBank/DDBJ whole genome shotgun (WGS) entry which is preliminary data.</text>
</comment>
<sequence length="168" mass="18808">MGRGRTRRRLQAERLRRLQRLAGTALLIPATTLCALLVLFPSGHAIGRANHRVWEIFQAMFGWLPYAEAFTPVRLEMVWNIVMFVPLGLGLALLLPRWWWVPVLHMLSLGIETTQLVLYSSRSATAMDVVMNTTGGIIGVGLGIALDRLRRHRIHGPTPPGRSTTLEP</sequence>
<organism evidence="3 4">
    <name type="scientific">Brevibacterium salitolerans</name>
    <dbReference type="NCBI Taxonomy" id="1403566"/>
    <lineage>
        <taxon>Bacteria</taxon>
        <taxon>Bacillati</taxon>
        <taxon>Actinomycetota</taxon>
        <taxon>Actinomycetes</taxon>
        <taxon>Micrococcales</taxon>
        <taxon>Brevibacteriaceae</taxon>
        <taxon>Brevibacterium</taxon>
    </lineage>
</organism>
<dbReference type="InterPro" id="IPR006976">
    <property type="entry name" value="VanZ-like"/>
</dbReference>